<evidence type="ECO:0000313" key="3">
    <source>
        <dbReference type="Proteomes" id="UP001390339"/>
    </source>
</evidence>
<keyword evidence="2" id="KW-0378">Hydrolase</keyword>
<evidence type="ECO:0000313" key="2">
    <source>
        <dbReference type="EMBL" id="KAK8868971.1"/>
    </source>
</evidence>
<dbReference type="SUPFAM" id="SSF53474">
    <property type="entry name" value="alpha/beta-Hydrolases"/>
    <property type="match status" value="1"/>
</dbReference>
<evidence type="ECO:0000256" key="1">
    <source>
        <dbReference type="SAM" id="SignalP"/>
    </source>
</evidence>
<organism evidence="2 3">
    <name type="scientific">Apiospora arundinis</name>
    <dbReference type="NCBI Taxonomy" id="335852"/>
    <lineage>
        <taxon>Eukaryota</taxon>
        <taxon>Fungi</taxon>
        <taxon>Dikarya</taxon>
        <taxon>Ascomycota</taxon>
        <taxon>Pezizomycotina</taxon>
        <taxon>Sordariomycetes</taxon>
        <taxon>Xylariomycetidae</taxon>
        <taxon>Amphisphaeriales</taxon>
        <taxon>Apiosporaceae</taxon>
        <taxon>Apiospora</taxon>
    </lineage>
</organism>
<reference evidence="2 3" key="1">
    <citation type="journal article" date="2024" name="IMA Fungus">
        <title>Apiospora arundinis, a panoply of carbohydrate-active enzymes and secondary metabolites.</title>
        <authorList>
            <person name="Sorensen T."/>
            <person name="Petersen C."/>
            <person name="Muurmann A.T."/>
            <person name="Christiansen J.V."/>
            <person name="Brundto M.L."/>
            <person name="Overgaard C.K."/>
            <person name="Boysen A.T."/>
            <person name="Wollenberg R.D."/>
            <person name="Larsen T.O."/>
            <person name="Sorensen J.L."/>
            <person name="Nielsen K.L."/>
            <person name="Sondergaard T.E."/>
        </authorList>
    </citation>
    <scope>NUCLEOTIDE SEQUENCE [LARGE SCALE GENOMIC DNA]</scope>
    <source>
        <strain evidence="2 3">AAU 773</strain>
    </source>
</reference>
<dbReference type="EMBL" id="JAPCWZ010000004">
    <property type="protein sequence ID" value="KAK8868971.1"/>
    <property type="molecule type" value="Genomic_DNA"/>
</dbReference>
<dbReference type="PANTHER" id="PTHR34853">
    <property type="match status" value="1"/>
</dbReference>
<dbReference type="PANTHER" id="PTHR34853:SF1">
    <property type="entry name" value="LIPASE 5"/>
    <property type="match status" value="1"/>
</dbReference>
<keyword evidence="3" id="KW-1185">Reference proteome</keyword>
<proteinExistence type="predicted"/>
<gene>
    <name evidence="2" type="ORF">PGQ11_007549</name>
</gene>
<dbReference type="Pfam" id="PF03583">
    <property type="entry name" value="LIP"/>
    <property type="match status" value="1"/>
</dbReference>
<comment type="caution">
    <text evidence="2">The sequence shown here is derived from an EMBL/GenBank/DDBJ whole genome shotgun (WGS) entry which is preliminary data.</text>
</comment>
<dbReference type="GO" id="GO:0016787">
    <property type="term" value="F:hydrolase activity"/>
    <property type="evidence" value="ECO:0007669"/>
    <property type="project" value="UniProtKB-KW"/>
</dbReference>
<dbReference type="Proteomes" id="UP001390339">
    <property type="component" value="Unassembled WGS sequence"/>
</dbReference>
<protein>
    <submittedName>
        <fullName evidence="2">Alpha/Beta hydrolase protein</fullName>
    </submittedName>
</protein>
<sequence length="483" mass="52239">MQGPTSLLLTAATCLQLHARFASAAGADPPLAVPTSPFCQGECHENYTIGWEFDSNNWVTPNLTLDSFWDLPSNLSSAAPGDILRWQDISVEALSANWTIPGGASLSRFQYATEDVDGATVAASAFLLLPYAAPRRGNGKIRTLAWAHGTAGISPVCAPSNHKALYYDWSAVFSYVQLGYAVVAPDYAGLGSTTPRGFQYCAGWTHAADMAFSVVAARQRVGAVLTDDWAAVGQSEGGMTTWRLNQRLAVEAEECVGDKTNATKPSLARAGRFVGSVAIAPADSIIDIIDALADVPPNADGGVLEIVGYIMRNIANLYPGQLRLENYLTEAALGRLELMTHSCVYGAFYALSYMDPHEFYVNASWTSDPAIVDWRRKYNREGLTALAAPLLVVQGADDGIVPPATTERVYNRTCAAHPEARVTYLGYEGLNHDTVTNTAQVDYMAWLDDLFNGKEMEQGCSRIDMHPLSDRFQSIAVPYKASL</sequence>
<dbReference type="Gene3D" id="3.40.50.1820">
    <property type="entry name" value="alpha/beta hydrolase"/>
    <property type="match status" value="2"/>
</dbReference>
<dbReference type="InterPro" id="IPR005152">
    <property type="entry name" value="Lipase_secreted"/>
</dbReference>
<feature type="signal peptide" evidence="1">
    <location>
        <begin position="1"/>
        <end position="24"/>
    </location>
</feature>
<feature type="chain" id="PRO_5046578548" evidence="1">
    <location>
        <begin position="25"/>
        <end position="483"/>
    </location>
</feature>
<dbReference type="InterPro" id="IPR029058">
    <property type="entry name" value="AB_hydrolase_fold"/>
</dbReference>
<keyword evidence="1" id="KW-0732">Signal</keyword>
<name>A0ABR2IVX5_9PEZI</name>
<accession>A0ABR2IVX5</accession>